<evidence type="ECO:0000256" key="2">
    <source>
        <dbReference type="SAM" id="Phobius"/>
    </source>
</evidence>
<keyword evidence="2" id="KW-1133">Transmembrane helix</keyword>
<feature type="transmembrane region" description="Helical" evidence="2">
    <location>
        <begin position="91"/>
        <end position="113"/>
    </location>
</feature>
<reference evidence="3 4" key="1">
    <citation type="submission" date="2017-06" db="EMBL/GenBank/DDBJ databases">
        <title>A platform for efficient transgenesis in Macrostomum lignano, a flatworm model organism for stem cell research.</title>
        <authorList>
            <person name="Berezikov E."/>
        </authorList>
    </citation>
    <scope>NUCLEOTIDE SEQUENCE [LARGE SCALE GENOMIC DNA]</scope>
    <source>
        <strain evidence="3">DV1</strain>
        <tissue evidence="3">Whole organism</tissue>
    </source>
</reference>
<feature type="compositionally biased region" description="Basic and acidic residues" evidence="1">
    <location>
        <begin position="225"/>
        <end position="237"/>
    </location>
</feature>
<accession>A0A267E7T8</accession>
<dbReference type="EMBL" id="NIVC01002564">
    <property type="protein sequence ID" value="PAA56869.1"/>
    <property type="molecule type" value="Genomic_DNA"/>
</dbReference>
<feature type="transmembrane region" description="Helical" evidence="2">
    <location>
        <begin position="29"/>
        <end position="50"/>
    </location>
</feature>
<proteinExistence type="predicted"/>
<organism evidence="3 4">
    <name type="scientific">Macrostomum lignano</name>
    <dbReference type="NCBI Taxonomy" id="282301"/>
    <lineage>
        <taxon>Eukaryota</taxon>
        <taxon>Metazoa</taxon>
        <taxon>Spiralia</taxon>
        <taxon>Lophotrochozoa</taxon>
        <taxon>Platyhelminthes</taxon>
        <taxon>Rhabditophora</taxon>
        <taxon>Macrostomorpha</taxon>
        <taxon>Macrostomida</taxon>
        <taxon>Macrostomidae</taxon>
        <taxon>Macrostomum</taxon>
    </lineage>
</organism>
<evidence type="ECO:0000256" key="1">
    <source>
        <dbReference type="SAM" id="MobiDB-lite"/>
    </source>
</evidence>
<gene>
    <name evidence="3" type="ORF">BOX15_Mlig032834g3</name>
</gene>
<evidence type="ECO:0000313" key="3">
    <source>
        <dbReference type="EMBL" id="PAA56869.1"/>
    </source>
</evidence>
<keyword evidence="4" id="KW-1185">Reference proteome</keyword>
<evidence type="ECO:0000313" key="4">
    <source>
        <dbReference type="Proteomes" id="UP000215902"/>
    </source>
</evidence>
<keyword evidence="2" id="KW-0812">Transmembrane</keyword>
<dbReference type="Proteomes" id="UP000215902">
    <property type="component" value="Unassembled WGS sequence"/>
</dbReference>
<protein>
    <submittedName>
        <fullName evidence="3">Uncharacterized protein</fullName>
    </submittedName>
</protein>
<sequence>MDEHLAAARDRRQRALGQLKRPLRNFGSAHLVCGLLLGACEIAIFAKLSGPEQVPSRQLHQLVIFLSPVFILTGLLSLAVYFTPPKSLRRLGILSVVAAAAALCCSIIGISVVSNSLQGHANVISTKSSSVTASQSLQDSNDNFSVTMHAIEAALLAVETLASIGHLTLGCRQFCCRELHPIGKADMEPAEDGAETALAMGVARSASRDSRLSPYYEQSNQSFRDMAREIEAGPDRV</sequence>
<feature type="region of interest" description="Disordered" evidence="1">
    <location>
        <begin position="204"/>
        <end position="237"/>
    </location>
</feature>
<feature type="transmembrane region" description="Helical" evidence="2">
    <location>
        <begin position="62"/>
        <end position="82"/>
    </location>
</feature>
<dbReference type="AlphaFoldDB" id="A0A267E7T8"/>
<comment type="caution">
    <text evidence="3">The sequence shown here is derived from an EMBL/GenBank/DDBJ whole genome shotgun (WGS) entry which is preliminary data.</text>
</comment>
<keyword evidence="2" id="KW-0472">Membrane</keyword>
<name>A0A267E7T8_9PLAT</name>